<dbReference type="InterPro" id="IPR043128">
    <property type="entry name" value="Rev_trsase/Diguanyl_cyclase"/>
</dbReference>
<dbReference type="Proteomes" id="UP001054945">
    <property type="component" value="Unassembled WGS sequence"/>
</dbReference>
<organism evidence="1 2">
    <name type="scientific">Caerostris extrusa</name>
    <name type="common">Bark spider</name>
    <name type="synonym">Caerostris bankana</name>
    <dbReference type="NCBI Taxonomy" id="172846"/>
    <lineage>
        <taxon>Eukaryota</taxon>
        <taxon>Metazoa</taxon>
        <taxon>Ecdysozoa</taxon>
        <taxon>Arthropoda</taxon>
        <taxon>Chelicerata</taxon>
        <taxon>Arachnida</taxon>
        <taxon>Araneae</taxon>
        <taxon>Araneomorphae</taxon>
        <taxon>Entelegynae</taxon>
        <taxon>Araneoidea</taxon>
        <taxon>Araneidae</taxon>
        <taxon>Caerostris</taxon>
    </lineage>
</organism>
<dbReference type="Gene3D" id="3.10.10.10">
    <property type="entry name" value="HIV Type 1 Reverse Transcriptase, subunit A, domain 1"/>
    <property type="match status" value="1"/>
</dbReference>
<dbReference type="EMBL" id="BPLR01007495">
    <property type="protein sequence ID" value="GIY17306.1"/>
    <property type="molecule type" value="Genomic_DNA"/>
</dbReference>
<dbReference type="Gene3D" id="3.30.70.270">
    <property type="match status" value="1"/>
</dbReference>
<dbReference type="SUPFAM" id="SSF56672">
    <property type="entry name" value="DNA/RNA polymerases"/>
    <property type="match status" value="1"/>
</dbReference>
<dbReference type="GO" id="GO:0071897">
    <property type="term" value="P:DNA biosynthetic process"/>
    <property type="evidence" value="ECO:0007669"/>
    <property type="project" value="UniProtKB-ARBA"/>
</dbReference>
<sequence>PLGHDSLANIGAVVIAFELTSDFDWLMVALFTTLMQITSLAEHRVLLPQKNKRLWRHAAVPYSESSNNLKLPLQIYVKHCNREPSISYYHSTFGDKAFKYNKPCSWPNKIDTQDIEGKLDHQLLQTEESKDTAILASPLSLALKKSDDWRPGWGDYRDLNIVTIPDCYNLPFLTDCGSITHGKTIYSSIDWFELINKFQGFQ</sequence>
<accession>A0AAV4RAH4</accession>
<gene>
    <name evidence="1" type="ORF">CEXT_341961</name>
</gene>
<protein>
    <submittedName>
        <fullName evidence="1">Uncharacterized protein</fullName>
    </submittedName>
</protein>
<evidence type="ECO:0000313" key="2">
    <source>
        <dbReference type="Proteomes" id="UP001054945"/>
    </source>
</evidence>
<feature type="non-terminal residue" evidence="1">
    <location>
        <position position="1"/>
    </location>
</feature>
<proteinExistence type="predicted"/>
<reference evidence="1 2" key="1">
    <citation type="submission" date="2021-06" db="EMBL/GenBank/DDBJ databases">
        <title>Caerostris extrusa draft genome.</title>
        <authorList>
            <person name="Kono N."/>
            <person name="Arakawa K."/>
        </authorList>
    </citation>
    <scope>NUCLEOTIDE SEQUENCE [LARGE SCALE GENOMIC DNA]</scope>
</reference>
<comment type="caution">
    <text evidence="1">The sequence shown here is derived from an EMBL/GenBank/DDBJ whole genome shotgun (WGS) entry which is preliminary data.</text>
</comment>
<keyword evidence="2" id="KW-1185">Reference proteome</keyword>
<dbReference type="AlphaFoldDB" id="A0AAV4RAH4"/>
<name>A0AAV4RAH4_CAEEX</name>
<dbReference type="InterPro" id="IPR043502">
    <property type="entry name" value="DNA/RNA_pol_sf"/>
</dbReference>
<evidence type="ECO:0000313" key="1">
    <source>
        <dbReference type="EMBL" id="GIY17306.1"/>
    </source>
</evidence>